<dbReference type="AlphaFoldDB" id="X1C891"/>
<protein>
    <submittedName>
        <fullName evidence="1">Uncharacterized protein</fullName>
    </submittedName>
</protein>
<dbReference type="EMBL" id="BART01011091">
    <property type="protein sequence ID" value="GAG80631.1"/>
    <property type="molecule type" value="Genomic_DNA"/>
</dbReference>
<feature type="non-terminal residue" evidence="1">
    <location>
        <position position="82"/>
    </location>
</feature>
<sequence>MKYDSGEMNRFISELDGDLDCDTGPDYNVDGYTEDSGKIVPYIGWFWRVVPFNEKKLTLGSIPSGFIGFMENNKWDYDEWES</sequence>
<organism evidence="1">
    <name type="scientific">marine sediment metagenome</name>
    <dbReference type="NCBI Taxonomy" id="412755"/>
    <lineage>
        <taxon>unclassified sequences</taxon>
        <taxon>metagenomes</taxon>
        <taxon>ecological metagenomes</taxon>
    </lineage>
</organism>
<proteinExistence type="predicted"/>
<evidence type="ECO:0000313" key="1">
    <source>
        <dbReference type="EMBL" id="GAG80631.1"/>
    </source>
</evidence>
<comment type="caution">
    <text evidence="1">The sequence shown here is derived from an EMBL/GenBank/DDBJ whole genome shotgun (WGS) entry which is preliminary data.</text>
</comment>
<accession>X1C891</accession>
<gene>
    <name evidence="1" type="ORF">S01H4_23800</name>
</gene>
<name>X1C891_9ZZZZ</name>
<reference evidence="1" key="1">
    <citation type="journal article" date="2014" name="Front. Microbiol.">
        <title>High frequency of phylogenetically diverse reductive dehalogenase-homologous genes in deep subseafloor sedimentary metagenomes.</title>
        <authorList>
            <person name="Kawai M."/>
            <person name="Futagami T."/>
            <person name="Toyoda A."/>
            <person name="Takaki Y."/>
            <person name="Nishi S."/>
            <person name="Hori S."/>
            <person name="Arai W."/>
            <person name="Tsubouchi T."/>
            <person name="Morono Y."/>
            <person name="Uchiyama I."/>
            <person name="Ito T."/>
            <person name="Fujiyama A."/>
            <person name="Inagaki F."/>
            <person name="Takami H."/>
        </authorList>
    </citation>
    <scope>NUCLEOTIDE SEQUENCE</scope>
    <source>
        <strain evidence="1">Expedition CK06-06</strain>
    </source>
</reference>